<feature type="transmembrane region" description="Helical" evidence="7">
    <location>
        <begin position="186"/>
        <end position="209"/>
    </location>
</feature>
<dbReference type="GO" id="GO:0016020">
    <property type="term" value="C:membrane"/>
    <property type="evidence" value="ECO:0007669"/>
    <property type="project" value="UniProtKB-SubCell"/>
</dbReference>
<dbReference type="InterPro" id="IPR001594">
    <property type="entry name" value="Palmitoyltrfase_DHHC"/>
</dbReference>
<evidence type="ECO:0000256" key="1">
    <source>
        <dbReference type="ARBA" id="ARBA00004141"/>
    </source>
</evidence>
<keyword evidence="2 7" id="KW-0812">Transmembrane</keyword>
<dbReference type="PANTHER" id="PTHR12349">
    <property type="entry name" value="ANKYRIN REPEAT AND LEM DOMAIN-CONTAINING PROTEIN 2"/>
    <property type="match status" value="1"/>
</dbReference>
<keyword evidence="3 7" id="KW-1133">Transmembrane helix</keyword>
<evidence type="ECO:0000259" key="9">
    <source>
        <dbReference type="Pfam" id="PF01529"/>
    </source>
</evidence>
<evidence type="ECO:0000313" key="10">
    <source>
        <dbReference type="EMBL" id="OQR69982.1"/>
    </source>
</evidence>
<evidence type="ECO:0000256" key="8">
    <source>
        <dbReference type="SAM" id="MobiDB-lite"/>
    </source>
</evidence>
<evidence type="ECO:0000256" key="3">
    <source>
        <dbReference type="ARBA" id="ARBA00022989"/>
    </source>
</evidence>
<comment type="similarity">
    <text evidence="5">Belongs to the DHHC palmitoyltransferase family. ERF2/ZDHHC9 subfamily.</text>
</comment>
<dbReference type="AlphaFoldDB" id="A0A1V9X9I0"/>
<feature type="domain" description="Palmitoyltransferase DHHC" evidence="9">
    <location>
        <begin position="79"/>
        <end position="221"/>
    </location>
</feature>
<keyword evidence="7 10" id="KW-0808">Transferase</keyword>
<feature type="transmembrane region" description="Helical" evidence="7">
    <location>
        <begin position="24"/>
        <end position="43"/>
    </location>
</feature>
<dbReference type="Pfam" id="PF01529">
    <property type="entry name" value="DHHC"/>
    <property type="match status" value="1"/>
</dbReference>
<evidence type="ECO:0000256" key="6">
    <source>
        <dbReference type="ARBA" id="ARBA00047790"/>
    </source>
</evidence>
<reference evidence="10 11" key="1">
    <citation type="journal article" date="2017" name="Gigascience">
        <title>Draft genome of the honey bee ectoparasitic mite, Tropilaelaps mercedesae, is shaped by the parasitic life history.</title>
        <authorList>
            <person name="Dong X."/>
            <person name="Armstrong S.D."/>
            <person name="Xia D."/>
            <person name="Makepeace B.L."/>
            <person name="Darby A.C."/>
            <person name="Kadowaki T."/>
        </authorList>
    </citation>
    <scope>NUCLEOTIDE SEQUENCE [LARGE SCALE GENOMIC DNA]</scope>
    <source>
        <strain evidence="10">Wuxi-XJTLU</strain>
    </source>
</reference>
<keyword evidence="11" id="KW-1185">Reference proteome</keyword>
<dbReference type="PANTHER" id="PTHR12349:SF2">
    <property type="entry name" value="PALMITOYLTRANSFERASE ZDHHC8"/>
    <property type="match status" value="1"/>
</dbReference>
<dbReference type="PROSITE" id="PS50216">
    <property type="entry name" value="DHHC"/>
    <property type="match status" value="1"/>
</dbReference>
<proteinExistence type="inferred from homology"/>
<dbReference type="Proteomes" id="UP000192247">
    <property type="component" value="Unassembled WGS sequence"/>
</dbReference>
<feature type="compositionally biased region" description="Polar residues" evidence="8">
    <location>
        <begin position="360"/>
        <end position="382"/>
    </location>
</feature>
<comment type="catalytic activity">
    <reaction evidence="6">
        <text>L-cysteinyl-[protein] + hexadecanoyl-CoA = S-hexadecanoyl-L-cysteinyl-[protein] + CoA</text>
        <dbReference type="Rhea" id="RHEA:36683"/>
        <dbReference type="Rhea" id="RHEA-COMP:10131"/>
        <dbReference type="Rhea" id="RHEA-COMP:11032"/>
        <dbReference type="ChEBI" id="CHEBI:29950"/>
        <dbReference type="ChEBI" id="CHEBI:57287"/>
        <dbReference type="ChEBI" id="CHEBI:57379"/>
        <dbReference type="ChEBI" id="CHEBI:74151"/>
        <dbReference type="EC" id="2.3.1.225"/>
    </reaction>
    <physiologicalReaction direction="left-to-right" evidence="6">
        <dbReference type="Rhea" id="RHEA:36684"/>
    </physiologicalReaction>
</comment>
<organism evidence="10 11">
    <name type="scientific">Tropilaelaps mercedesae</name>
    <dbReference type="NCBI Taxonomy" id="418985"/>
    <lineage>
        <taxon>Eukaryota</taxon>
        <taxon>Metazoa</taxon>
        <taxon>Ecdysozoa</taxon>
        <taxon>Arthropoda</taxon>
        <taxon>Chelicerata</taxon>
        <taxon>Arachnida</taxon>
        <taxon>Acari</taxon>
        <taxon>Parasitiformes</taxon>
        <taxon>Mesostigmata</taxon>
        <taxon>Gamasina</taxon>
        <taxon>Dermanyssoidea</taxon>
        <taxon>Laelapidae</taxon>
        <taxon>Tropilaelaps</taxon>
    </lineage>
</organism>
<gene>
    <name evidence="10" type="ORF">BIW11_11928</name>
</gene>
<dbReference type="OrthoDB" id="4096362at2759"/>
<dbReference type="STRING" id="418985.A0A1V9X9I0"/>
<evidence type="ECO:0000256" key="7">
    <source>
        <dbReference type="RuleBase" id="RU079119"/>
    </source>
</evidence>
<feature type="region of interest" description="Disordered" evidence="8">
    <location>
        <begin position="360"/>
        <end position="433"/>
    </location>
</feature>
<accession>A0A1V9X9I0</accession>
<evidence type="ECO:0000256" key="2">
    <source>
        <dbReference type="ARBA" id="ARBA00022692"/>
    </source>
</evidence>
<feature type="compositionally biased region" description="Low complexity" evidence="8">
    <location>
        <begin position="393"/>
        <end position="418"/>
    </location>
</feature>
<dbReference type="InParanoid" id="A0A1V9X9I0"/>
<comment type="caution">
    <text evidence="10">The sequence shown here is derived from an EMBL/GenBank/DDBJ whole genome shotgun (WGS) entry which is preliminary data.</text>
</comment>
<protein>
    <recommendedName>
        <fullName evidence="7">Palmitoyltransferase</fullName>
        <ecNumber evidence="7">2.3.1.225</ecNumber>
    </recommendedName>
</protein>
<dbReference type="EMBL" id="MNPL01019141">
    <property type="protein sequence ID" value="OQR69982.1"/>
    <property type="molecule type" value="Genomic_DNA"/>
</dbReference>
<feature type="transmembrane region" description="Helical" evidence="7">
    <location>
        <begin position="124"/>
        <end position="148"/>
    </location>
</feature>
<keyword evidence="4 7" id="KW-0472">Membrane</keyword>
<evidence type="ECO:0000256" key="5">
    <source>
        <dbReference type="ARBA" id="ARBA00023463"/>
    </source>
</evidence>
<evidence type="ECO:0000313" key="11">
    <source>
        <dbReference type="Proteomes" id="UP000192247"/>
    </source>
</evidence>
<dbReference type="GO" id="GO:0019706">
    <property type="term" value="F:protein-cysteine S-palmitoyltransferase activity"/>
    <property type="evidence" value="ECO:0007669"/>
    <property type="project" value="UniProtKB-EC"/>
</dbReference>
<name>A0A1V9X9I0_9ACAR</name>
<sequence>MNTGAIYLRLRCVSLASEYHETVYVVQGIISFFVVINFALATFTNPGVIPKEKFVTGENDDFRCPLYKNTQINGVPVRLKWCTTCQFYRPPRVSHCSVCNACVETFDHHCPWVNNCVGRRNYRFFFLFLVFLSLHMLTIFCWCVVYVLRHANPTGNGNSTVNGNMPGNDQANPAAILTSLEGCFTLGIMVLCVILFLPIFGLTGFHMVLIARGRTTNEQVTGKFREFNPFSQGCVRNVCHILCGPMYPSYKKPSKTSVRNIDDLKVVYSDNKRLDKGEVRWSSPGSVSTGGGQKESMGIPLQISAQSQIGQGQAPARKHTCIIEANTAPLGGRPTGGVRVLPATAQPPKMLSLNSISEAGTSLVGSPRTTSPPLQNHGQLTYATGVGSPSPPSNQSIIVNNNASNNNNGTSSSLTGSLGRKVNKTNHTINTQM</sequence>
<dbReference type="EC" id="2.3.1.225" evidence="7"/>
<comment type="subcellular location">
    <subcellularLocation>
        <location evidence="1">Membrane</location>
        <topology evidence="1">Multi-pass membrane protein</topology>
    </subcellularLocation>
</comment>
<keyword evidence="7" id="KW-0012">Acyltransferase</keyword>
<comment type="domain">
    <text evidence="7">The DHHC domain is required for palmitoyltransferase activity.</text>
</comment>
<evidence type="ECO:0000256" key="4">
    <source>
        <dbReference type="ARBA" id="ARBA00023136"/>
    </source>
</evidence>